<gene>
    <name evidence="4" type="ORF">ENW55_05080</name>
</gene>
<dbReference type="NCBIfam" id="TIGR00229">
    <property type="entry name" value="sensory_box"/>
    <property type="match status" value="1"/>
</dbReference>
<feature type="domain" description="GGDEF" evidence="3">
    <location>
        <begin position="169"/>
        <end position="300"/>
    </location>
</feature>
<dbReference type="InterPro" id="IPR000700">
    <property type="entry name" value="PAS-assoc_C"/>
</dbReference>
<dbReference type="Pfam" id="PF00990">
    <property type="entry name" value="GGDEF"/>
    <property type="match status" value="1"/>
</dbReference>
<dbReference type="CDD" id="cd00130">
    <property type="entry name" value="PAS"/>
    <property type="match status" value="1"/>
</dbReference>
<dbReference type="AlphaFoldDB" id="A0A832IEY1"/>
<evidence type="ECO:0000259" key="2">
    <source>
        <dbReference type="PROSITE" id="PS50113"/>
    </source>
</evidence>
<dbReference type="Pfam" id="PF08448">
    <property type="entry name" value="PAS_4"/>
    <property type="match status" value="1"/>
</dbReference>
<dbReference type="PROSITE" id="PS50112">
    <property type="entry name" value="PAS"/>
    <property type="match status" value="1"/>
</dbReference>
<proteinExistence type="predicted"/>
<feature type="domain" description="PAC" evidence="2">
    <location>
        <begin position="82"/>
        <end position="134"/>
    </location>
</feature>
<dbReference type="InterPro" id="IPR013656">
    <property type="entry name" value="PAS_4"/>
</dbReference>
<comment type="caution">
    <text evidence="4">The sequence shown here is derived from an EMBL/GenBank/DDBJ whole genome shotgun (WGS) entry which is preliminary data.</text>
</comment>
<protein>
    <submittedName>
        <fullName evidence="4">GGDEF domain-containing protein</fullName>
    </submittedName>
</protein>
<dbReference type="CDD" id="cd01949">
    <property type="entry name" value="GGDEF"/>
    <property type="match status" value="1"/>
</dbReference>
<dbReference type="EMBL" id="DTKQ01000036">
    <property type="protein sequence ID" value="HGZ79336.1"/>
    <property type="molecule type" value="Genomic_DNA"/>
</dbReference>
<dbReference type="InterPro" id="IPR000160">
    <property type="entry name" value="GGDEF_dom"/>
</dbReference>
<dbReference type="SUPFAM" id="SSF55785">
    <property type="entry name" value="PYP-like sensor domain (PAS domain)"/>
    <property type="match status" value="1"/>
</dbReference>
<name>A0A832IEY1_9THEM</name>
<evidence type="ECO:0000259" key="3">
    <source>
        <dbReference type="PROSITE" id="PS50887"/>
    </source>
</evidence>
<feature type="domain" description="PAS" evidence="1">
    <location>
        <begin position="3"/>
        <end position="79"/>
    </location>
</feature>
<dbReference type="InterPro" id="IPR029787">
    <property type="entry name" value="Nucleotide_cyclase"/>
</dbReference>
<sequence>MLKDSLLLKIFENVSDGVYCVDRERKILYWSKKSEEITGYEAKEVLGTRCQDNILKHVDDKGTELCLEKCPLVKAMEEATVQTAEVFLHHREGYRVPVIVVGIPVVNESGDVVGTIELFREKAEKSFLENEIKQLRKLAFVDELTQVLNKRGLEYYLKMKLSEVERFERIIGVLFIDVDDFKSINDLFGHHVGDKVLQFVAGTLKKNLRMSDLVARYGGDEFVAVVELKEQKEIEEIAERLKNLIAASYIVENDQIVRVTVSIGGIVVKERTDVGEILKRSDELQYESKKKGGNSCSVSF</sequence>
<evidence type="ECO:0000259" key="1">
    <source>
        <dbReference type="PROSITE" id="PS50112"/>
    </source>
</evidence>
<dbReference type="InterPro" id="IPR043128">
    <property type="entry name" value="Rev_trsase/Diguanyl_cyclase"/>
</dbReference>
<evidence type="ECO:0000313" key="4">
    <source>
        <dbReference type="EMBL" id="HGZ79336.1"/>
    </source>
</evidence>
<dbReference type="InterPro" id="IPR052163">
    <property type="entry name" value="DGC-Regulatory_Protein"/>
</dbReference>
<dbReference type="PANTHER" id="PTHR46663">
    <property type="entry name" value="DIGUANYLATE CYCLASE DGCT-RELATED"/>
    <property type="match status" value="1"/>
</dbReference>
<reference evidence="4" key="1">
    <citation type="journal article" date="2020" name="mSystems">
        <title>Genome- and Community-Level Interaction Insights into Carbon Utilization and Element Cycling Functions of Hydrothermarchaeota in Hydrothermal Sediment.</title>
        <authorList>
            <person name="Zhou Z."/>
            <person name="Liu Y."/>
            <person name="Xu W."/>
            <person name="Pan J."/>
            <person name="Luo Z.H."/>
            <person name="Li M."/>
        </authorList>
    </citation>
    <scope>NUCLEOTIDE SEQUENCE [LARGE SCALE GENOMIC DNA]</scope>
    <source>
        <strain evidence="4">SpSt-86</strain>
    </source>
</reference>
<dbReference type="SMART" id="SM00091">
    <property type="entry name" value="PAS"/>
    <property type="match status" value="1"/>
</dbReference>
<dbReference type="NCBIfam" id="TIGR00254">
    <property type="entry name" value="GGDEF"/>
    <property type="match status" value="1"/>
</dbReference>
<dbReference type="InterPro" id="IPR035965">
    <property type="entry name" value="PAS-like_dom_sf"/>
</dbReference>
<accession>A0A832IEY1</accession>
<dbReference type="PANTHER" id="PTHR46663:SF4">
    <property type="entry name" value="DIGUANYLATE CYCLASE DGCT-RELATED"/>
    <property type="match status" value="1"/>
</dbReference>
<dbReference type="Gene3D" id="3.30.70.270">
    <property type="match status" value="1"/>
</dbReference>
<dbReference type="PROSITE" id="PS50887">
    <property type="entry name" value="GGDEF"/>
    <property type="match status" value="1"/>
</dbReference>
<dbReference type="PROSITE" id="PS50113">
    <property type="entry name" value="PAC"/>
    <property type="match status" value="1"/>
</dbReference>
<dbReference type="SUPFAM" id="SSF55073">
    <property type="entry name" value="Nucleotide cyclase"/>
    <property type="match status" value="1"/>
</dbReference>
<dbReference type="SMART" id="SM00267">
    <property type="entry name" value="GGDEF"/>
    <property type="match status" value="1"/>
</dbReference>
<dbReference type="FunFam" id="3.30.70.270:FF:000001">
    <property type="entry name" value="Diguanylate cyclase domain protein"/>
    <property type="match status" value="1"/>
</dbReference>
<dbReference type="InterPro" id="IPR000014">
    <property type="entry name" value="PAS"/>
</dbReference>
<organism evidence="4">
    <name type="scientific">Pseudothermotoga hypogea</name>
    <dbReference type="NCBI Taxonomy" id="57487"/>
    <lineage>
        <taxon>Bacteria</taxon>
        <taxon>Thermotogati</taxon>
        <taxon>Thermotogota</taxon>
        <taxon>Thermotogae</taxon>
        <taxon>Thermotogales</taxon>
        <taxon>Thermotogaceae</taxon>
        <taxon>Pseudothermotoga</taxon>
    </lineage>
</organism>
<dbReference type="Gene3D" id="3.30.450.20">
    <property type="entry name" value="PAS domain"/>
    <property type="match status" value="1"/>
</dbReference>